<dbReference type="EMBL" id="JACJIP010000043">
    <property type="protein sequence ID" value="MBA9088144.1"/>
    <property type="molecule type" value="Genomic_DNA"/>
</dbReference>
<keyword evidence="2" id="KW-1185">Reference proteome</keyword>
<dbReference type="AlphaFoldDB" id="A0A7W3XU14"/>
<name>A0A7W3XU14_9BACL</name>
<comment type="caution">
    <text evidence="1">The sequence shown here is derived from an EMBL/GenBank/DDBJ whole genome shotgun (WGS) entry which is preliminary data.</text>
</comment>
<protein>
    <submittedName>
        <fullName evidence="1">Uncharacterized protein</fullName>
    </submittedName>
</protein>
<reference evidence="1 2" key="1">
    <citation type="submission" date="2020-08" db="EMBL/GenBank/DDBJ databases">
        <title>Genomic Encyclopedia of Type Strains, Phase III (KMG-III): the genomes of soil and plant-associated and newly described type strains.</title>
        <authorList>
            <person name="Whitman W."/>
        </authorList>
    </citation>
    <scope>NUCLEOTIDE SEQUENCE [LARGE SCALE GENOMIC DNA]</scope>
    <source>
        <strain evidence="1 2">CECT 8693</strain>
    </source>
</reference>
<accession>A0A7W3XU14</accession>
<evidence type="ECO:0000313" key="1">
    <source>
        <dbReference type="EMBL" id="MBA9088144.1"/>
    </source>
</evidence>
<evidence type="ECO:0000313" key="2">
    <source>
        <dbReference type="Proteomes" id="UP000567067"/>
    </source>
</evidence>
<gene>
    <name evidence="1" type="ORF">FHR92_004640</name>
</gene>
<dbReference type="Proteomes" id="UP000567067">
    <property type="component" value="Unassembled WGS sequence"/>
</dbReference>
<sequence>MEDGAGGTVWFEPGRAIHLWLGQAERNANKRPGEARQHPEGRMGCHAFVCSLLTVV</sequence>
<dbReference type="RefSeq" id="WP_182539545.1">
    <property type="nucleotide sequence ID" value="NZ_JACJIP010000043.1"/>
</dbReference>
<proteinExistence type="predicted"/>
<organism evidence="1 2">
    <name type="scientific">Fontibacillus solani</name>
    <dbReference type="NCBI Taxonomy" id="1572857"/>
    <lineage>
        <taxon>Bacteria</taxon>
        <taxon>Bacillati</taxon>
        <taxon>Bacillota</taxon>
        <taxon>Bacilli</taxon>
        <taxon>Bacillales</taxon>
        <taxon>Paenibacillaceae</taxon>
        <taxon>Fontibacillus</taxon>
    </lineage>
</organism>